<protein>
    <submittedName>
        <fullName evidence="2">GIY-YIG nuclease family protein</fullName>
    </submittedName>
</protein>
<evidence type="ECO:0000313" key="3">
    <source>
        <dbReference type="Proteomes" id="UP000863577"/>
    </source>
</evidence>
<evidence type="ECO:0000259" key="1">
    <source>
        <dbReference type="SMART" id="SM00974"/>
    </source>
</evidence>
<feature type="domain" description="Bacteriophage T5 Orf172 DNA-binding" evidence="1">
    <location>
        <begin position="269"/>
        <end position="363"/>
    </location>
</feature>
<dbReference type="SMART" id="SM00974">
    <property type="entry name" value="T5orf172"/>
    <property type="match status" value="1"/>
</dbReference>
<sequence length="383" mass="44602">MDKVDLLKLIEDDNLGLLKIHPKKSSMLTADERLVESFHEINKFISVYGREPEPGKDFYEHKLHARLKGIRENDEKISALTDLDEYGLLQKKNKEIKSIQDIFENDELGIFTGEDEGIFDVKYVPKETTMPDYVASRKLCNDFKKYENKFIQCQSEISNGKRELYPFNKEQQIKKGTFFILKGVLLYIDSVGDREIIGGRRNARLRCIFENGTESDMLLRSLSAELYKNGRRVTEPDEKSFNTTQLTSQDERKGYIYVLKSLSADPKINSILELFKIGYSKISIEDRIKNAIVEPTYLMAPVSIVTVFECYNMNPQRLEQLLHRFFGSACLNIDIYDDKGRRHVPREWFIAPLEIIEQAIHFVISGDIIHYKYDQNKQIIVNR</sequence>
<proteinExistence type="predicted"/>
<accession>A0AAN5P6J9</accession>
<gene>
    <name evidence="2" type="ORF">JBK99_02390</name>
</gene>
<dbReference type="AlphaFoldDB" id="A0AAN5P6J9"/>
<name>A0AAN5P6J9_LEGPN</name>
<reference evidence="2" key="1">
    <citation type="journal article" date="2018" name="Genome Biol.">
        <title>SKESA: strategic k-mer extension for scrupulous assemblies.</title>
        <authorList>
            <person name="Souvorov A."/>
            <person name="Agarwala R."/>
            <person name="Lipman D.J."/>
        </authorList>
    </citation>
    <scope>NUCLEOTIDE SEQUENCE</scope>
    <source>
        <strain evidence="2">CL18-200174</strain>
    </source>
</reference>
<comment type="caution">
    <text evidence="2">The sequence shown here is derived from an EMBL/GenBank/DDBJ whole genome shotgun (WGS) entry which is preliminary data.</text>
</comment>
<dbReference type="EMBL" id="DACWOD010000002">
    <property type="protein sequence ID" value="HAU2395182.1"/>
    <property type="molecule type" value="Genomic_DNA"/>
</dbReference>
<dbReference type="RefSeq" id="WP_061690712.1">
    <property type="nucleotide sequence ID" value="NZ_CAXYJH010000015.1"/>
</dbReference>
<reference evidence="2" key="2">
    <citation type="submission" date="2019-09" db="EMBL/GenBank/DDBJ databases">
        <authorList>
            <consortium name="NCBI Pathogen Detection Project"/>
        </authorList>
    </citation>
    <scope>NUCLEOTIDE SEQUENCE</scope>
    <source>
        <strain evidence="2">CL18-200174</strain>
    </source>
</reference>
<evidence type="ECO:0000313" key="2">
    <source>
        <dbReference type="EMBL" id="HAU2395182.1"/>
    </source>
</evidence>
<dbReference type="Proteomes" id="UP000863577">
    <property type="component" value="Unassembled WGS sequence"/>
</dbReference>
<organism evidence="2 3">
    <name type="scientific">Legionella pneumophila</name>
    <dbReference type="NCBI Taxonomy" id="446"/>
    <lineage>
        <taxon>Bacteria</taxon>
        <taxon>Pseudomonadati</taxon>
        <taxon>Pseudomonadota</taxon>
        <taxon>Gammaproteobacteria</taxon>
        <taxon>Legionellales</taxon>
        <taxon>Legionellaceae</taxon>
        <taxon>Legionella</taxon>
    </lineage>
</organism>
<dbReference type="InterPro" id="IPR018306">
    <property type="entry name" value="Phage_T5_Orf172_DNA-bd"/>
</dbReference>
<dbReference type="Pfam" id="PF13455">
    <property type="entry name" value="MUG113"/>
    <property type="match status" value="1"/>
</dbReference>